<evidence type="ECO:0000256" key="1">
    <source>
        <dbReference type="ARBA" id="ARBA00004173"/>
    </source>
</evidence>
<dbReference type="Proteomes" id="UP000790833">
    <property type="component" value="Unassembled WGS sequence"/>
</dbReference>
<dbReference type="GO" id="GO:0032543">
    <property type="term" value="P:mitochondrial translation"/>
    <property type="evidence" value="ECO:0007669"/>
    <property type="project" value="InterPro"/>
</dbReference>
<comment type="similarity">
    <text evidence="2">Belongs to the mitochondrion-specific ribosomal protein mS29 family.</text>
</comment>
<sequence>MLRSVTTRALARVPSRSVRSLSSSNILLAPKKKQGAQPAKKLKQGYNKKKDGAGEKKAKAGGMTHLGFDDAVRALKFEKLAVKLDSLEIGKLQHNGLEKLQQSVVKYDDETQFALFRLGMFKKFQHHEMFESPISLVSNNTSKLSNEFIDQLDGPSINNRVCLIGEKGTGKSTLLAQAAALARSKYNNEVILLHLESPLKITEGSSDYFFNKSLTKFHQPMFTKKWLYKLRSANETIFKKLKLTRDILFTIKKQEYTLKKDENTVWDLVYKNKDFGKMASTNAFQFLLEELIHHSKEVPVLASIDDISVITTNPNTAYRHTDLKKIHVSELEIGDLILKLISGEVSFSKGGVLLGESKDSGKDTHTLRVGLRLEQYDPWLKAYECDNTIANKFLANEGVKVFDVKNLSSEESTELLEFYEATGALKVRPYPAKVHKTLTAVEQAEAASFDKTLHFEKIAKSYYTITGGNPRELLKSSVLSY</sequence>
<dbReference type="GeneID" id="66118171"/>
<feature type="region of interest" description="Disordered" evidence="8">
    <location>
        <begin position="29"/>
        <end position="59"/>
    </location>
</feature>
<keyword evidence="3" id="KW-0809">Transit peptide</keyword>
<evidence type="ECO:0000256" key="6">
    <source>
        <dbReference type="ARBA" id="ARBA00023274"/>
    </source>
</evidence>
<evidence type="ECO:0000256" key="3">
    <source>
        <dbReference type="ARBA" id="ARBA00022946"/>
    </source>
</evidence>
<dbReference type="EMBL" id="JAHMUF010000008">
    <property type="protein sequence ID" value="KAG7194089.1"/>
    <property type="molecule type" value="Genomic_DNA"/>
</dbReference>
<comment type="subcellular location">
    <subcellularLocation>
        <location evidence="1">Mitochondrion</location>
    </subcellularLocation>
</comment>
<accession>A0A9P7VA09</accession>
<evidence type="ECO:0000313" key="10">
    <source>
        <dbReference type="Proteomes" id="UP000790833"/>
    </source>
</evidence>
<organism evidence="9 10">
    <name type="scientific">Scheffersomyces spartinae</name>
    <dbReference type="NCBI Taxonomy" id="45513"/>
    <lineage>
        <taxon>Eukaryota</taxon>
        <taxon>Fungi</taxon>
        <taxon>Dikarya</taxon>
        <taxon>Ascomycota</taxon>
        <taxon>Saccharomycotina</taxon>
        <taxon>Pichiomycetes</taxon>
        <taxon>Debaryomycetaceae</taxon>
        <taxon>Scheffersomyces</taxon>
    </lineage>
</organism>
<evidence type="ECO:0000256" key="7">
    <source>
        <dbReference type="ARBA" id="ARBA00035140"/>
    </source>
</evidence>
<gene>
    <name evidence="9" type="primary">RSM23</name>
    <name evidence="9" type="ORF">KQ657_004797</name>
</gene>
<dbReference type="PIRSF" id="PIRSF036996">
    <property type="entry name" value="RSM23"/>
    <property type="match status" value="1"/>
</dbReference>
<evidence type="ECO:0000256" key="2">
    <source>
        <dbReference type="ARBA" id="ARBA00009863"/>
    </source>
</evidence>
<dbReference type="SUPFAM" id="SSF52540">
    <property type="entry name" value="P-loop containing nucleoside triphosphate hydrolases"/>
    <property type="match status" value="1"/>
</dbReference>
<evidence type="ECO:0000313" key="9">
    <source>
        <dbReference type="EMBL" id="KAG7194089.1"/>
    </source>
</evidence>
<dbReference type="InterPro" id="IPR017082">
    <property type="entry name" value="Ribosomal_mS29_fun"/>
</dbReference>
<dbReference type="PANTHER" id="PTHR12810:SF0">
    <property type="entry name" value="SMALL RIBOSOMAL SUBUNIT PROTEIN MS29"/>
    <property type="match status" value="1"/>
</dbReference>
<dbReference type="Pfam" id="PF10236">
    <property type="entry name" value="DAP3"/>
    <property type="match status" value="1"/>
</dbReference>
<name>A0A9P7VA09_9ASCO</name>
<dbReference type="OrthoDB" id="274828at2759"/>
<dbReference type="PANTHER" id="PTHR12810">
    <property type="entry name" value="MITOCHONDRIAL 28S RIBOSOMAL PROTEIN S29"/>
    <property type="match status" value="1"/>
</dbReference>
<evidence type="ECO:0000256" key="4">
    <source>
        <dbReference type="ARBA" id="ARBA00022980"/>
    </source>
</evidence>
<feature type="compositionally biased region" description="Basic residues" evidence="8">
    <location>
        <begin position="30"/>
        <end position="47"/>
    </location>
</feature>
<dbReference type="InterPro" id="IPR019368">
    <property type="entry name" value="Ribosomal_mS29"/>
</dbReference>
<keyword evidence="10" id="KW-1185">Reference proteome</keyword>
<evidence type="ECO:0000256" key="8">
    <source>
        <dbReference type="SAM" id="MobiDB-lite"/>
    </source>
</evidence>
<keyword evidence="4 9" id="KW-0689">Ribosomal protein</keyword>
<feature type="compositionally biased region" description="Basic and acidic residues" evidence="8">
    <location>
        <begin position="48"/>
        <end position="58"/>
    </location>
</feature>
<dbReference type="InterPro" id="IPR027417">
    <property type="entry name" value="P-loop_NTPase"/>
</dbReference>
<reference evidence="9" key="1">
    <citation type="submission" date="2021-03" db="EMBL/GenBank/DDBJ databases">
        <authorList>
            <person name="Palmer J.M."/>
        </authorList>
    </citation>
    <scope>NUCLEOTIDE SEQUENCE</scope>
    <source>
        <strain evidence="9">ARV_011</strain>
    </source>
</reference>
<comment type="caution">
    <text evidence="9">The sequence shown here is derived from an EMBL/GenBank/DDBJ whole genome shotgun (WGS) entry which is preliminary data.</text>
</comment>
<dbReference type="GO" id="GO:0003735">
    <property type="term" value="F:structural constituent of ribosome"/>
    <property type="evidence" value="ECO:0007669"/>
    <property type="project" value="TreeGrafter"/>
</dbReference>
<dbReference type="RefSeq" id="XP_043049636.1">
    <property type="nucleotide sequence ID" value="XM_043195463.1"/>
</dbReference>
<evidence type="ECO:0000256" key="5">
    <source>
        <dbReference type="ARBA" id="ARBA00023128"/>
    </source>
</evidence>
<keyword evidence="6" id="KW-0687">Ribonucleoprotein</keyword>
<protein>
    <recommendedName>
        <fullName evidence="7">Small ribosomal subunit protein mS29</fullName>
    </recommendedName>
</protein>
<dbReference type="GO" id="GO:0005763">
    <property type="term" value="C:mitochondrial small ribosomal subunit"/>
    <property type="evidence" value="ECO:0007669"/>
    <property type="project" value="InterPro"/>
</dbReference>
<proteinExistence type="inferred from homology"/>
<keyword evidence="5" id="KW-0496">Mitochondrion</keyword>
<dbReference type="AlphaFoldDB" id="A0A9P7VA09"/>